<keyword evidence="1" id="KW-0677">Repeat</keyword>
<evidence type="ECO:0008006" key="6">
    <source>
        <dbReference type="Google" id="ProtNLM"/>
    </source>
</evidence>
<dbReference type="KEGG" id="njp:NEJAP_0801"/>
<name>A0A7R6P7L0_9GAMM</name>
<dbReference type="InterPro" id="IPR019734">
    <property type="entry name" value="TPR_rpt"/>
</dbReference>
<evidence type="ECO:0000256" key="1">
    <source>
        <dbReference type="ARBA" id="ARBA00022737"/>
    </source>
</evidence>
<dbReference type="PANTHER" id="PTHR44943:SF8">
    <property type="entry name" value="TPR REPEAT-CONTAINING PROTEIN MJ0263"/>
    <property type="match status" value="1"/>
</dbReference>
<keyword evidence="2 3" id="KW-0802">TPR repeat</keyword>
<evidence type="ECO:0000313" key="5">
    <source>
        <dbReference type="Proteomes" id="UP000595332"/>
    </source>
</evidence>
<evidence type="ECO:0000313" key="4">
    <source>
        <dbReference type="EMBL" id="BBB28758.1"/>
    </source>
</evidence>
<dbReference type="PROSITE" id="PS50005">
    <property type="entry name" value="TPR"/>
    <property type="match status" value="1"/>
</dbReference>
<organism evidence="4 5">
    <name type="scientific">Neptunomonas japonica JAMM 1380</name>
    <dbReference type="NCBI Taxonomy" id="1441457"/>
    <lineage>
        <taxon>Bacteria</taxon>
        <taxon>Pseudomonadati</taxon>
        <taxon>Pseudomonadota</taxon>
        <taxon>Gammaproteobacteria</taxon>
        <taxon>Oceanospirillales</taxon>
        <taxon>Oceanospirillaceae</taxon>
        <taxon>Neptunomonas</taxon>
    </lineage>
</organism>
<proteinExistence type="predicted"/>
<protein>
    <recommendedName>
        <fullName evidence="6">TPR repeat-containing protein</fullName>
    </recommendedName>
</protein>
<accession>A0A7R6P7L0</accession>
<dbReference type="SUPFAM" id="SSF48452">
    <property type="entry name" value="TPR-like"/>
    <property type="match status" value="1"/>
</dbReference>
<reference evidence="4 5" key="1">
    <citation type="journal article" date="2008" name="Int. J. Syst. Evol. Microbiol.">
        <title>Neptunomonas japonica sp. nov., an Osedax japonicus symbiont-like bacterium isolated from sediment adjacent to sperm whale carcasses off Kagoshima, Japan.</title>
        <authorList>
            <person name="Miyazaki M."/>
            <person name="Nogi Y."/>
            <person name="Fujiwara Y."/>
            <person name="Kawato M."/>
            <person name="Kubokawa K."/>
            <person name="Horikoshi K."/>
        </authorList>
    </citation>
    <scope>NUCLEOTIDE SEQUENCE [LARGE SCALE GENOMIC DNA]</scope>
    <source>
        <strain evidence="4 5">JAMM 1380</strain>
    </source>
</reference>
<dbReference type="Pfam" id="PF13414">
    <property type="entry name" value="TPR_11"/>
    <property type="match status" value="1"/>
</dbReference>
<sequence length="210" mass="23794">MLATSTSANSSGLSAPWIGQDFSGISCQGKKQAYGPYDYTKRNKHHEALRLVEGAHFNQNVESLQGGAKQKHNLYGDIDYTLRAFPNHHRALNTAIKLRTLHGINKYKAAKISPVECYLQRAISFSPEDATTLMLYGILLHKLDKLDKALIQYKQAEKIVPKNAQVQYNLGLLLLEMERYEEAKLYAVKAYNNKFPLQGLKRKLEKAGKW</sequence>
<evidence type="ECO:0000256" key="3">
    <source>
        <dbReference type="PROSITE-ProRule" id="PRU00339"/>
    </source>
</evidence>
<dbReference type="InterPro" id="IPR051685">
    <property type="entry name" value="Ycf3/AcsC/BcsC/TPR_MFPF"/>
</dbReference>
<dbReference type="EMBL" id="AP014546">
    <property type="protein sequence ID" value="BBB28758.1"/>
    <property type="molecule type" value="Genomic_DNA"/>
</dbReference>
<feature type="repeat" description="TPR" evidence="3">
    <location>
        <begin position="130"/>
        <end position="163"/>
    </location>
</feature>
<dbReference type="InterPro" id="IPR011990">
    <property type="entry name" value="TPR-like_helical_dom_sf"/>
</dbReference>
<dbReference type="Gene3D" id="1.25.40.10">
    <property type="entry name" value="Tetratricopeptide repeat domain"/>
    <property type="match status" value="1"/>
</dbReference>
<dbReference type="PANTHER" id="PTHR44943">
    <property type="entry name" value="CELLULOSE SYNTHASE OPERON PROTEIN C"/>
    <property type="match status" value="1"/>
</dbReference>
<dbReference type="AlphaFoldDB" id="A0A7R6P7L0"/>
<gene>
    <name evidence="4" type="ORF">NEJAP_0801</name>
</gene>
<evidence type="ECO:0000256" key="2">
    <source>
        <dbReference type="ARBA" id="ARBA00022803"/>
    </source>
</evidence>
<dbReference type="Proteomes" id="UP000595332">
    <property type="component" value="Chromosome"/>
</dbReference>
<keyword evidence="5" id="KW-1185">Reference proteome</keyword>